<organism evidence="2 3">
    <name type="scientific">Gigaspora rosea</name>
    <dbReference type="NCBI Taxonomy" id="44941"/>
    <lineage>
        <taxon>Eukaryota</taxon>
        <taxon>Fungi</taxon>
        <taxon>Fungi incertae sedis</taxon>
        <taxon>Mucoromycota</taxon>
        <taxon>Glomeromycotina</taxon>
        <taxon>Glomeromycetes</taxon>
        <taxon>Diversisporales</taxon>
        <taxon>Gigasporaceae</taxon>
        <taxon>Gigaspora</taxon>
    </lineage>
</organism>
<dbReference type="EMBL" id="QKWP01000092">
    <property type="protein sequence ID" value="RIB27640.1"/>
    <property type="molecule type" value="Genomic_DNA"/>
</dbReference>
<dbReference type="Proteomes" id="UP000266673">
    <property type="component" value="Unassembled WGS sequence"/>
</dbReference>
<dbReference type="AlphaFoldDB" id="A0A397VYJ7"/>
<evidence type="ECO:0000313" key="3">
    <source>
        <dbReference type="Proteomes" id="UP000266673"/>
    </source>
</evidence>
<evidence type="ECO:0000256" key="1">
    <source>
        <dbReference type="SAM" id="MobiDB-lite"/>
    </source>
</evidence>
<sequence length="82" mass="9026">MQHPTYTIMNSLPKATIANFRVMESSSGNGATELGESAKMASDENESKEGFDLGRRYQNDDDGGCIKKKLNDNKLNDVAIKK</sequence>
<keyword evidence="3" id="KW-1185">Reference proteome</keyword>
<comment type="caution">
    <text evidence="2">The sequence shown here is derived from an EMBL/GenBank/DDBJ whole genome shotgun (WGS) entry which is preliminary data.</text>
</comment>
<protein>
    <submittedName>
        <fullName evidence="2">Uncharacterized protein</fullName>
    </submittedName>
</protein>
<dbReference type="OrthoDB" id="10532967at2759"/>
<gene>
    <name evidence="2" type="ORF">C2G38_2160065</name>
</gene>
<reference evidence="2 3" key="1">
    <citation type="submission" date="2018-06" db="EMBL/GenBank/DDBJ databases">
        <title>Comparative genomics reveals the genomic features of Rhizophagus irregularis, R. cerebriforme, R. diaphanum and Gigaspora rosea, and their symbiotic lifestyle signature.</title>
        <authorList>
            <person name="Morin E."/>
            <person name="San Clemente H."/>
            <person name="Chen E.C.H."/>
            <person name="De La Providencia I."/>
            <person name="Hainaut M."/>
            <person name="Kuo A."/>
            <person name="Kohler A."/>
            <person name="Murat C."/>
            <person name="Tang N."/>
            <person name="Roy S."/>
            <person name="Loubradou J."/>
            <person name="Henrissat B."/>
            <person name="Grigoriev I.V."/>
            <person name="Corradi N."/>
            <person name="Roux C."/>
            <person name="Martin F.M."/>
        </authorList>
    </citation>
    <scope>NUCLEOTIDE SEQUENCE [LARGE SCALE GENOMIC DNA]</scope>
    <source>
        <strain evidence="2 3">DAOM 194757</strain>
    </source>
</reference>
<feature type="compositionally biased region" description="Basic and acidic residues" evidence="1">
    <location>
        <begin position="41"/>
        <end position="59"/>
    </location>
</feature>
<accession>A0A397VYJ7</accession>
<name>A0A397VYJ7_9GLOM</name>
<feature type="region of interest" description="Disordered" evidence="1">
    <location>
        <begin position="26"/>
        <end position="68"/>
    </location>
</feature>
<evidence type="ECO:0000313" key="2">
    <source>
        <dbReference type="EMBL" id="RIB27640.1"/>
    </source>
</evidence>
<proteinExistence type="predicted"/>